<dbReference type="InterPro" id="IPR015590">
    <property type="entry name" value="Aldehyde_DH_dom"/>
</dbReference>
<dbReference type="InterPro" id="IPR016161">
    <property type="entry name" value="Ald_DH/histidinol_DH"/>
</dbReference>
<dbReference type="AlphaFoldDB" id="A0A1Q2M1K6"/>
<dbReference type="GO" id="GO:0004030">
    <property type="term" value="F:aldehyde dehydrogenase [NAD(P)+] activity"/>
    <property type="evidence" value="ECO:0007669"/>
    <property type="project" value="UniProtKB-ARBA"/>
</dbReference>
<dbReference type="PROSITE" id="PS00687">
    <property type="entry name" value="ALDEHYDE_DEHYDR_GLU"/>
    <property type="match status" value="1"/>
</dbReference>
<dbReference type="SUPFAM" id="SSF53720">
    <property type="entry name" value="ALDH-like"/>
    <property type="match status" value="1"/>
</dbReference>
<comment type="similarity">
    <text evidence="1 4">Belongs to the aldehyde dehydrogenase family.</text>
</comment>
<dbReference type="FunFam" id="3.40.309.10:FF:000012">
    <property type="entry name" value="Betaine aldehyde dehydrogenase"/>
    <property type="match status" value="1"/>
</dbReference>
<reference evidence="6" key="1">
    <citation type="submission" date="2017-02" db="EMBL/GenBank/DDBJ databases">
        <title>Genome of Microbulbifer agarilyticus GP101.</title>
        <authorList>
            <person name="Jung J."/>
            <person name="Bae S.S."/>
            <person name="Baek K."/>
        </authorList>
    </citation>
    <scope>NUCLEOTIDE SEQUENCE [LARGE SCALE GENOMIC DNA]</scope>
    <source>
        <strain evidence="6">GP101</strain>
    </source>
</reference>
<feature type="domain" description="Aldehyde dehydrogenase" evidence="5">
    <location>
        <begin position="39"/>
        <end position="499"/>
    </location>
</feature>
<proteinExistence type="inferred from homology"/>
<sequence>MTDNRNPQPTPQTLQEWLARADELTIEGRAFINGAYVDAISGQTRPCTSPADGRELAQIANCGPEDAEVAVKVARETFESGIWSDMPPMDRKKILVRFAELIEENREEIALLESLDAGKPISDTMNVDVPSAVTTIRWNAEAIDKIYDEIAPTGPTEIGLITRMPLGVVAAIVPWNFPLSTTAWKLGPALATGNSVILKPASNTPLTAIKLAGLAKQAGLPDGVLNVLPGPGSSLGKALGLHMDIDGLTFTGSTEVGKTLTEYSGQSNLKRTFLELGGKSPNIVFADADLDKAAEAAALAVFYNQGETCTAGTRLLVEKGIADTFIEKVKKASERFQPGHPQDPNTVMGALIDQSQYDTVEFYVAKGLEQGANLVCGGKPAAAVEGGHYYEPTIFRGVSGEMTIAREEIFGPVLSIIEFETEEEALQIANDSIYGLASGVWTKDLARAHRMARDIRAGSVWVNNYFGGDITVPFGGFKQSGNGRDKSLHALDKYCELKSTWIDIS</sequence>
<keyword evidence="7" id="KW-1185">Reference proteome</keyword>
<protein>
    <submittedName>
        <fullName evidence="6">Aldehyde dehydrogenase PuuC</fullName>
    </submittedName>
</protein>
<evidence type="ECO:0000259" key="5">
    <source>
        <dbReference type="Pfam" id="PF00171"/>
    </source>
</evidence>
<dbReference type="PROSITE" id="PS00070">
    <property type="entry name" value="ALDEHYDE_DEHYDR_CYS"/>
    <property type="match status" value="1"/>
</dbReference>
<evidence type="ECO:0000256" key="4">
    <source>
        <dbReference type="RuleBase" id="RU003345"/>
    </source>
</evidence>
<name>A0A1Q2M1K6_9GAMM</name>
<dbReference type="Pfam" id="PF00171">
    <property type="entry name" value="Aldedh"/>
    <property type="match status" value="1"/>
</dbReference>
<dbReference type="InterPro" id="IPR016162">
    <property type="entry name" value="Ald_DH_N"/>
</dbReference>
<evidence type="ECO:0000256" key="2">
    <source>
        <dbReference type="ARBA" id="ARBA00023002"/>
    </source>
</evidence>
<dbReference type="OrthoDB" id="5887723at2"/>
<dbReference type="EMBL" id="CP019650">
    <property type="protein sequence ID" value="AQQ66584.1"/>
    <property type="molecule type" value="Genomic_DNA"/>
</dbReference>
<evidence type="ECO:0000313" key="7">
    <source>
        <dbReference type="Proteomes" id="UP000188219"/>
    </source>
</evidence>
<evidence type="ECO:0000256" key="1">
    <source>
        <dbReference type="ARBA" id="ARBA00009986"/>
    </source>
</evidence>
<dbReference type="STRING" id="260552.Mag101_02170"/>
<dbReference type="FunFam" id="3.40.605.10:FF:000001">
    <property type="entry name" value="Aldehyde dehydrogenase 1"/>
    <property type="match status" value="1"/>
</dbReference>
<dbReference type="PANTHER" id="PTHR11699">
    <property type="entry name" value="ALDEHYDE DEHYDROGENASE-RELATED"/>
    <property type="match status" value="1"/>
</dbReference>
<feature type="active site" evidence="3">
    <location>
        <position position="275"/>
    </location>
</feature>
<organism evidence="6 7">
    <name type="scientific">Microbulbifer agarilyticus</name>
    <dbReference type="NCBI Taxonomy" id="260552"/>
    <lineage>
        <taxon>Bacteria</taxon>
        <taxon>Pseudomonadati</taxon>
        <taxon>Pseudomonadota</taxon>
        <taxon>Gammaproteobacteria</taxon>
        <taxon>Cellvibrionales</taxon>
        <taxon>Microbulbiferaceae</taxon>
        <taxon>Microbulbifer</taxon>
    </lineage>
</organism>
<accession>A0A1Q2M1K6</accession>
<dbReference type="InterPro" id="IPR016160">
    <property type="entry name" value="Ald_DH_CS_CYS"/>
</dbReference>
<dbReference type="Proteomes" id="UP000188219">
    <property type="component" value="Chromosome"/>
</dbReference>
<dbReference type="eggNOG" id="COG1012">
    <property type="taxonomic scope" value="Bacteria"/>
</dbReference>
<evidence type="ECO:0000313" key="6">
    <source>
        <dbReference type="EMBL" id="AQQ66584.1"/>
    </source>
</evidence>
<dbReference type="RefSeq" id="WP_077400138.1">
    <property type="nucleotide sequence ID" value="NZ_CP019650.1"/>
</dbReference>
<dbReference type="Gene3D" id="3.40.605.10">
    <property type="entry name" value="Aldehyde Dehydrogenase, Chain A, domain 1"/>
    <property type="match status" value="1"/>
</dbReference>
<dbReference type="InterPro" id="IPR016163">
    <property type="entry name" value="Ald_DH_C"/>
</dbReference>
<dbReference type="CDD" id="cd07112">
    <property type="entry name" value="ALDH_GABALDH-PuuC"/>
    <property type="match status" value="1"/>
</dbReference>
<evidence type="ECO:0000256" key="3">
    <source>
        <dbReference type="PROSITE-ProRule" id="PRU10007"/>
    </source>
</evidence>
<dbReference type="InterPro" id="IPR029510">
    <property type="entry name" value="Ald_DH_CS_GLU"/>
</dbReference>
<dbReference type="KEGG" id="maga:Mag101_02170"/>
<dbReference type="Gene3D" id="3.40.309.10">
    <property type="entry name" value="Aldehyde Dehydrogenase, Chain A, domain 2"/>
    <property type="match status" value="1"/>
</dbReference>
<gene>
    <name evidence="6" type="ORF">Mag101_02170</name>
</gene>
<keyword evidence="2 4" id="KW-0560">Oxidoreductase</keyword>